<dbReference type="EMBL" id="QLMH01000002">
    <property type="protein sequence ID" value="RAK22045.1"/>
    <property type="molecule type" value="Genomic_DNA"/>
</dbReference>
<sequence length="33" mass="3776">MGLCKREAVIEVNNYLLSENVIIHSVINFIQLC</sequence>
<evidence type="ECO:0000313" key="2">
    <source>
        <dbReference type="Proteomes" id="UP000248555"/>
    </source>
</evidence>
<dbReference type="Proteomes" id="UP000248555">
    <property type="component" value="Unassembled WGS sequence"/>
</dbReference>
<name>A0A327YQS0_9BACL</name>
<organism evidence="1 2">
    <name type="scientific">Paranoxybacillus vitaminiphilus</name>
    <dbReference type="NCBI Taxonomy" id="581036"/>
    <lineage>
        <taxon>Bacteria</taxon>
        <taxon>Bacillati</taxon>
        <taxon>Bacillota</taxon>
        <taxon>Bacilli</taxon>
        <taxon>Bacillales</taxon>
        <taxon>Anoxybacillaceae</taxon>
        <taxon>Paranoxybacillus</taxon>
    </lineage>
</organism>
<keyword evidence="2" id="KW-1185">Reference proteome</keyword>
<proteinExistence type="predicted"/>
<gene>
    <name evidence="1" type="ORF">B0I26_10224</name>
</gene>
<evidence type="ECO:0000313" key="1">
    <source>
        <dbReference type="EMBL" id="RAK22045.1"/>
    </source>
</evidence>
<reference evidence="1 2" key="1">
    <citation type="submission" date="2018-06" db="EMBL/GenBank/DDBJ databases">
        <title>Genomic Encyclopedia of Type Strains, Phase III (KMG-III): the genomes of soil and plant-associated and newly described type strains.</title>
        <authorList>
            <person name="Whitman W."/>
        </authorList>
    </citation>
    <scope>NUCLEOTIDE SEQUENCE [LARGE SCALE GENOMIC DNA]</scope>
    <source>
        <strain evidence="1 2">CGMCC 1.8979</strain>
    </source>
</reference>
<accession>A0A327YQS0</accession>
<dbReference type="AlphaFoldDB" id="A0A327YQS0"/>
<comment type="caution">
    <text evidence="1">The sequence shown here is derived from an EMBL/GenBank/DDBJ whole genome shotgun (WGS) entry which is preliminary data.</text>
</comment>
<protein>
    <submittedName>
        <fullName evidence="1">Uncharacterized protein</fullName>
    </submittedName>
</protein>